<proteinExistence type="predicted"/>
<name>A0AAU9PBU4_9ASTR</name>
<evidence type="ECO:0000256" key="2">
    <source>
        <dbReference type="SAM" id="MobiDB-lite"/>
    </source>
</evidence>
<dbReference type="PANTHER" id="PTHR43690">
    <property type="entry name" value="NARDILYSIN"/>
    <property type="match status" value="1"/>
</dbReference>
<evidence type="ECO:0000313" key="5">
    <source>
        <dbReference type="Proteomes" id="UP001157418"/>
    </source>
</evidence>
<dbReference type="GO" id="GO:0046872">
    <property type="term" value="F:metal ion binding"/>
    <property type="evidence" value="ECO:0007669"/>
    <property type="project" value="UniProtKB-KW"/>
</dbReference>
<dbReference type="Gene3D" id="3.30.830.10">
    <property type="entry name" value="Metalloenzyme, LuxS/M16 peptidase-like"/>
    <property type="match status" value="1"/>
</dbReference>
<feature type="transmembrane region" description="Helical" evidence="3">
    <location>
        <begin position="88"/>
        <end position="108"/>
    </location>
</feature>
<protein>
    <submittedName>
        <fullName evidence="4">Uncharacterized protein</fullName>
    </submittedName>
</protein>
<organism evidence="4 5">
    <name type="scientific">Lactuca virosa</name>
    <dbReference type="NCBI Taxonomy" id="75947"/>
    <lineage>
        <taxon>Eukaryota</taxon>
        <taxon>Viridiplantae</taxon>
        <taxon>Streptophyta</taxon>
        <taxon>Embryophyta</taxon>
        <taxon>Tracheophyta</taxon>
        <taxon>Spermatophyta</taxon>
        <taxon>Magnoliopsida</taxon>
        <taxon>eudicotyledons</taxon>
        <taxon>Gunneridae</taxon>
        <taxon>Pentapetalae</taxon>
        <taxon>asterids</taxon>
        <taxon>campanulids</taxon>
        <taxon>Asterales</taxon>
        <taxon>Asteraceae</taxon>
        <taxon>Cichorioideae</taxon>
        <taxon>Cichorieae</taxon>
        <taxon>Lactucinae</taxon>
        <taxon>Lactuca</taxon>
    </lineage>
</organism>
<feature type="region of interest" description="Disordered" evidence="2">
    <location>
        <begin position="64"/>
        <end position="85"/>
    </location>
</feature>
<evidence type="ECO:0000313" key="4">
    <source>
        <dbReference type="EMBL" id="CAH1447317.1"/>
    </source>
</evidence>
<reference evidence="4 5" key="1">
    <citation type="submission" date="2022-01" db="EMBL/GenBank/DDBJ databases">
        <authorList>
            <person name="Xiong W."/>
            <person name="Schranz E."/>
        </authorList>
    </citation>
    <scope>NUCLEOTIDE SEQUENCE [LARGE SCALE GENOMIC DNA]</scope>
</reference>
<sequence length="221" mass="24798">MKSAMMMPMRKMAKMMRMKAEKKKTKEKTTTTMMIKAMKEKKSTKKAAAAMCVGMGSFCDPLEAQSSNTRSGGLRSGDPKRGKRGVSTFSGSLSVLHIFLNTCFSWVVQNFQMKMSMTVTCPSMGAPPMHTQKLSILATILKLNQNIFLQGALRRFSQFFISPFVKNEAMDREVQAVDSETLDVVESWVLELFSKVKTSNALKSEVKPGLPIWRVQEKFIV</sequence>
<accession>A0AAU9PBU4</accession>
<dbReference type="EMBL" id="CAKMRJ010005523">
    <property type="protein sequence ID" value="CAH1447317.1"/>
    <property type="molecule type" value="Genomic_DNA"/>
</dbReference>
<evidence type="ECO:0000256" key="3">
    <source>
        <dbReference type="SAM" id="Phobius"/>
    </source>
</evidence>
<dbReference type="Proteomes" id="UP001157418">
    <property type="component" value="Unassembled WGS sequence"/>
</dbReference>
<evidence type="ECO:0000256" key="1">
    <source>
        <dbReference type="ARBA" id="ARBA00022723"/>
    </source>
</evidence>
<comment type="caution">
    <text evidence="4">The sequence shown here is derived from an EMBL/GenBank/DDBJ whole genome shotgun (WGS) entry which is preliminary data.</text>
</comment>
<keyword evidence="1" id="KW-0479">Metal-binding</keyword>
<dbReference type="AlphaFoldDB" id="A0AAU9PBU4"/>
<dbReference type="PANTHER" id="PTHR43690:SF18">
    <property type="entry name" value="INSULIN-DEGRADING ENZYME-RELATED"/>
    <property type="match status" value="1"/>
</dbReference>
<dbReference type="GO" id="GO:0005829">
    <property type="term" value="C:cytosol"/>
    <property type="evidence" value="ECO:0007669"/>
    <property type="project" value="TreeGrafter"/>
</dbReference>
<keyword evidence="5" id="KW-1185">Reference proteome</keyword>
<keyword evidence="3" id="KW-0472">Membrane</keyword>
<gene>
    <name evidence="4" type="ORF">LVIROSA_LOCUS32936</name>
</gene>
<dbReference type="InterPro" id="IPR050626">
    <property type="entry name" value="Peptidase_M16"/>
</dbReference>
<keyword evidence="3" id="KW-0812">Transmembrane</keyword>
<keyword evidence="3" id="KW-1133">Transmembrane helix</keyword>